<dbReference type="RefSeq" id="WP_182300168.1">
    <property type="nucleotide sequence ID" value="NZ_CP041969.1"/>
</dbReference>
<dbReference type="SUPFAM" id="SSF49695">
    <property type="entry name" value="gamma-Crystallin-like"/>
    <property type="match status" value="1"/>
</dbReference>
<proteinExistence type="predicted"/>
<dbReference type="AlphaFoldDB" id="A0A7G5C3Z9"/>
<dbReference type="KEGG" id="cchl:FPL14_24235"/>
<name>A0A7G5C3Z9_9BACL</name>
<dbReference type="Proteomes" id="UP000515679">
    <property type="component" value="Chromosome"/>
</dbReference>
<evidence type="ECO:0000313" key="1">
    <source>
        <dbReference type="EMBL" id="QMV43933.1"/>
    </source>
</evidence>
<dbReference type="EMBL" id="CP041969">
    <property type="protein sequence ID" value="QMV43933.1"/>
    <property type="molecule type" value="Genomic_DNA"/>
</dbReference>
<gene>
    <name evidence="1" type="ORF">FPL14_24235</name>
</gene>
<sequence length="171" mass="19192">MIRRTTRKYAAKPRLVKRTRKLAAKPKPYLKPRRVGARLLDPQLQVFTGPNLTGLSRTYRGNLGIRNLSRVGLNDNIESLRLTNAPGSAVLFRESNYQGDFEIFTANTTVNDLTDLNFDNEASSLVVTSTPLTIADVQTIQAQGLTGNNFGEILRAVRIARIRRAAKRRRK</sequence>
<dbReference type="InterPro" id="IPR011024">
    <property type="entry name" value="G_crystallin-like"/>
</dbReference>
<dbReference type="Gene3D" id="2.60.20.10">
    <property type="entry name" value="Crystallins"/>
    <property type="match status" value="1"/>
</dbReference>
<keyword evidence="2" id="KW-1185">Reference proteome</keyword>
<protein>
    <submittedName>
        <fullName evidence="1">Uncharacterized protein</fullName>
    </submittedName>
</protein>
<reference evidence="1 2" key="1">
    <citation type="submission" date="2019-07" db="EMBL/GenBank/DDBJ databases">
        <authorList>
            <person name="Kim J.K."/>
            <person name="Cheong H.-M."/>
            <person name="Choi Y."/>
            <person name="Hwang K.J."/>
            <person name="Lee S."/>
            <person name="Choi C."/>
        </authorList>
    </citation>
    <scope>NUCLEOTIDE SEQUENCE [LARGE SCALE GENOMIC DNA]</scope>
    <source>
        <strain evidence="1 2">KS 22</strain>
    </source>
</reference>
<evidence type="ECO:0000313" key="2">
    <source>
        <dbReference type="Proteomes" id="UP000515679"/>
    </source>
</evidence>
<accession>A0A7G5C3Z9</accession>
<organism evidence="1 2">
    <name type="scientific">Cohnella cholangitidis</name>
    <dbReference type="NCBI Taxonomy" id="2598458"/>
    <lineage>
        <taxon>Bacteria</taxon>
        <taxon>Bacillati</taxon>
        <taxon>Bacillota</taxon>
        <taxon>Bacilli</taxon>
        <taxon>Bacillales</taxon>
        <taxon>Paenibacillaceae</taxon>
        <taxon>Cohnella</taxon>
    </lineage>
</organism>